<sequence length="2075" mass="228269">METTPVKVLRTGSLKRKSKVVDISRRVTLERVLGLTVTTNAALAVDSKTGLIAYPAGCVVVLFNARKHKQSHIFNTCKKTITCLAFAGDGKHLATGESGHQPHVRVWDIEEKVQVAEFHGHKFGLQSVVFSPNLKYLVSVGTQHDMIINVWNWRTNTKVASNKVSSKVNAVGFSEDGSMFVTVGNRHVKFWYLDASKSKIKNETLPLLGRSAIIGDQKNNFFCGVAMGCGAMAGSVYAITQSGRLCEFNAKRLLDKWVELRTTKANCLSAGADYIFVGCADGTVRIFSAQSLHFVCSMPKPHYLGVDVTAGQDPSHMGVKPDNARYPDCIALEYDEMNKKVTCIYSDHSLYMWDVRDIRKIGKAWSALFHSSCIWGLEVYPVCNNPALPPGSFMTCSSDDTIRVWNIDPHMTNDTLYKRNIYSHELLKVLYVDKNLSFLCDKEYNPTGGADKTDTTYDGKNGVRAVRVSPDGQHLASGDRTGNIRVHNLQNLKELCIIEAHDGEVLCLEYSTLPAGPRLLASASRDRLIHVFDTRDQYNLVQTLDDHSSSITAVKFAENDGQIKMLSCAADKSVLFRTATQGPDHELQFVLDHHLVGKTTLYDMDVDPCNKFAITACQDRNVRIYNIKTGKNKKCYKGATGDDGTLIKVQLDPSGTYACTSSSDKSLAIFDFYTGECMGSMFGHSEIATGVRFMNDLKHIITVSGDGCIFIWKVSSDLTQQMYQRLIDLGQLTTKYIPNGDNRSPASPRVEIENIPERDEGDFGPPPPEFLHPNVNSKTNGNGVDYRFSVGQLPAWAKKQMSAEPVTSETGSQLPSQPKGKWATRVEPQGIAVKSILDNNNAIEVNWAENRRFTFEADQSSNIRRETIVLPKATRPNSIPIIEDDDNNQDDDDDDFFPMSAREQAERLDRDASGLLQGGRVTERGRSYPSIDTLASTPSEEDEDTETEEHGEVIYYPQDGEDNAASESSSFQVVAISKEELKASRRQMKMQKNKESEPAASISDSFSDTHSHRGEPNSEDEMGDDEMDLSSPQSSFPNTPVTPGARMLFDQLEREKFSRTFEDMEATLAGGGEHSLDGMDQLNGGQLMHPRLSISARFLSRAQQEQLRNVIGMQPERDTNVVCMDIEKKKESMVKSADDPRRRLQELGWTGLIYVPPDPNEQPERERTNTSYRTKTQQSPPSRLAKESPHNSDTPDGGKRTKKRSMLNLVKATAQAEQGVESPASEPEKEPVTQPIKQPDKERSSMRRAWSSTDVSRQPLEIAGMGGRQQRNLPPTPDTQTQSLRAYVAKLEKSLGKIPSPASPTKEFPGSRFSDSVPSRSRSEANLLASGRDLQPVNTTPKRMTRRQHSYRDATASSSAKMSRASSSQGLNAGKVEGEADGDASNLSKAMSMHTLSNVPSGTVPGAGGVQKRTYSRRRSDRLSRTRSMDLTSSSPNLLSQISVEEHKSPASSESDHTKTESQQQSTSRVSNKGSRAPKQSSDKSESTLTKDTLKGSRDSLASISSLPDDDKSEKVSVHSGNVLSKDEVDRLAMPPPPAAVAVSKSKPTDTFLKRAAQSKRRSNADLSLNQAKDILLGKSGILSKTTSMDTGLNMAGKVMQNTGEIDIDSKSSEDEKHGNSKRDVSSKKDISSVFNGEDKTDTIRAAKGDIILQAKTSGLAPTNSEDVVPKRRTRTPRRQRPKSEIFSRSNFSTTVERPASALGNREGGEPIPAQENKENIEATSGSEGVKSLLKKFSKSREGLDKLTFETSPGTPRSRRSSISKSREDLRLSLSSNQLSYSSPSLNSGKLSVKQDDENKTSDTDSSVAEITRASPRTMQTDHLASPRGRQDSVRSKGSGDLDSSSDSLPSYSMKRRLPSGFSPARSSSPKVDDQGGARPRASRVTSPLVMTETEKDPLVVCAEAVTDLKKSIQRVTDMYQKVSRRSSDETSRKMREMLSEAFKEIQASLSSSLSSPQQTPRRESPRTTTRGQLGSPQTVPHNGQNVSPSPPPPAQPMIQQQQTTTMPSKQQNVASSQRNFTPTEQKQGGMPSPFGENGMDEATYKMLFNSFMQHMQQNMPAMNTRGQQGPGGSG</sequence>
<dbReference type="GO" id="GO:0005737">
    <property type="term" value="C:cytoplasm"/>
    <property type="evidence" value="ECO:0007669"/>
    <property type="project" value="TreeGrafter"/>
</dbReference>
<feature type="region of interest" description="Disordered" evidence="4">
    <location>
        <begin position="984"/>
        <end position="1042"/>
    </location>
</feature>
<protein>
    <submittedName>
        <fullName evidence="8">Mitogen-activated protein kinase-binding protein 1 isoform X2</fullName>
    </submittedName>
</protein>
<feature type="compositionally biased region" description="Acidic residues" evidence="4">
    <location>
        <begin position="1017"/>
        <end position="1028"/>
    </location>
</feature>
<feature type="region of interest" description="Disordered" evidence="4">
    <location>
        <begin position="1150"/>
        <end position="1568"/>
    </location>
</feature>
<feature type="compositionally biased region" description="Basic and acidic residues" evidence="4">
    <location>
        <begin position="1007"/>
        <end position="1016"/>
    </location>
</feature>
<keyword evidence="1 3" id="KW-0853">WD repeat</keyword>
<evidence type="ECO:0000313" key="8">
    <source>
        <dbReference type="RefSeq" id="XP_013394591.1"/>
    </source>
</evidence>
<name>A0A1S3I9Q9_LINAN</name>
<dbReference type="GO" id="GO:0046330">
    <property type="term" value="P:positive regulation of JNK cascade"/>
    <property type="evidence" value="ECO:0007669"/>
    <property type="project" value="TreeGrafter"/>
</dbReference>
<proteinExistence type="predicted"/>
<feature type="compositionally biased region" description="Polar residues" evidence="4">
    <location>
        <begin position="1385"/>
        <end position="1401"/>
    </location>
</feature>
<feature type="region of interest" description="Disordered" evidence="4">
    <location>
        <begin position="877"/>
        <end position="949"/>
    </location>
</feature>
<feature type="compositionally biased region" description="Polar residues" evidence="4">
    <location>
        <begin position="2010"/>
        <end position="2027"/>
    </location>
</feature>
<evidence type="ECO:0000256" key="4">
    <source>
        <dbReference type="SAM" id="MobiDB-lite"/>
    </source>
</evidence>
<feature type="compositionally biased region" description="Polar residues" evidence="4">
    <location>
        <begin position="1804"/>
        <end position="1823"/>
    </location>
</feature>
<feature type="region of interest" description="Disordered" evidence="4">
    <location>
        <begin position="1652"/>
        <end position="1895"/>
    </location>
</feature>
<dbReference type="Gene3D" id="2.130.10.10">
    <property type="entry name" value="YVTN repeat-like/Quinoprotein amine dehydrogenase"/>
    <property type="match status" value="4"/>
</dbReference>
<feature type="compositionally biased region" description="Polar residues" evidence="4">
    <location>
        <begin position="1169"/>
        <end position="1181"/>
    </location>
</feature>
<reference evidence="8" key="1">
    <citation type="submission" date="2025-08" db="UniProtKB">
        <authorList>
            <consortium name="RefSeq"/>
        </authorList>
    </citation>
    <scope>IDENTIFICATION</scope>
    <source>
        <tissue evidence="8">Gonads</tissue>
    </source>
</reference>
<dbReference type="SUPFAM" id="SSF50998">
    <property type="entry name" value="Quinoprotein alcohol dehydrogenase-like"/>
    <property type="match status" value="1"/>
</dbReference>
<keyword evidence="8" id="KW-0808">Transferase</keyword>
<dbReference type="InterPro" id="IPR056161">
    <property type="entry name" value="WD40_MABP1-WDR62_1st"/>
</dbReference>
<dbReference type="InterPro" id="IPR001680">
    <property type="entry name" value="WD40_rpt"/>
</dbReference>
<feature type="compositionally biased region" description="Low complexity" evidence="4">
    <location>
        <begin position="1997"/>
        <end position="2009"/>
    </location>
</feature>
<dbReference type="Proteomes" id="UP000085678">
    <property type="component" value="Unplaced"/>
</dbReference>
<dbReference type="SMART" id="SM00320">
    <property type="entry name" value="WD40"/>
    <property type="match status" value="11"/>
</dbReference>
<dbReference type="RefSeq" id="XP_013394591.1">
    <property type="nucleotide sequence ID" value="XM_013539137.1"/>
</dbReference>
<dbReference type="InterPro" id="IPR056162">
    <property type="entry name" value="WD40_MABP1-WDR62_2nd"/>
</dbReference>
<dbReference type="InterPro" id="IPR015943">
    <property type="entry name" value="WD40/YVTN_repeat-like_dom_sf"/>
</dbReference>
<accession>A0A1S3I9Q9</accession>
<keyword evidence="2" id="KW-0677">Repeat</keyword>
<feature type="compositionally biased region" description="Basic and acidic residues" evidence="4">
    <location>
        <begin position="1608"/>
        <end position="1640"/>
    </location>
</feature>
<feature type="region of interest" description="Disordered" evidence="4">
    <location>
        <begin position="1920"/>
        <end position="2042"/>
    </location>
</feature>
<organism evidence="7 8">
    <name type="scientific">Lingula anatina</name>
    <name type="common">Brachiopod</name>
    <name type="synonym">Lingula unguis</name>
    <dbReference type="NCBI Taxonomy" id="7574"/>
    <lineage>
        <taxon>Eukaryota</taxon>
        <taxon>Metazoa</taxon>
        <taxon>Spiralia</taxon>
        <taxon>Lophotrochozoa</taxon>
        <taxon>Brachiopoda</taxon>
        <taxon>Linguliformea</taxon>
        <taxon>Lingulata</taxon>
        <taxon>Lingulida</taxon>
        <taxon>Linguloidea</taxon>
        <taxon>Lingulidae</taxon>
        <taxon>Lingula</taxon>
    </lineage>
</organism>
<dbReference type="SUPFAM" id="SSF50978">
    <property type="entry name" value="WD40 repeat-like"/>
    <property type="match status" value="1"/>
</dbReference>
<feature type="region of interest" description="Disordered" evidence="4">
    <location>
        <begin position="802"/>
        <end position="823"/>
    </location>
</feature>
<feature type="compositionally biased region" description="Polar residues" evidence="4">
    <location>
        <begin position="1687"/>
        <end position="1696"/>
    </location>
</feature>
<feature type="compositionally biased region" description="Basic residues" evidence="4">
    <location>
        <begin position="1671"/>
        <end position="1681"/>
    </location>
</feature>
<feature type="compositionally biased region" description="Low complexity" evidence="4">
    <location>
        <begin position="1949"/>
        <end position="1960"/>
    </location>
</feature>
<feature type="compositionally biased region" description="Low complexity" evidence="4">
    <location>
        <begin position="1772"/>
        <end position="1792"/>
    </location>
</feature>
<dbReference type="Pfam" id="PF24780">
    <property type="entry name" value="WD40_MABP1-WDR62_1st"/>
    <property type="match status" value="1"/>
</dbReference>
<gene>
    <name evidence="8" type="primary">LOC106162032</name>
</gene>
<feature type="compositionally biased region" description="Polar residues" evidence="4">
    <location>
        <begin position="1972"/>
        <end position="1987"/>
    </location>
</feature>
<keyword evidence="8" id="KW-0418">Kinase</keyword>
<feature type="compositionally biased region" description="Basic and acidic residues" evidence="4">
    <location>
        <begin position="1739"/>
        <end position="1748"/>
    </location>
</feature>
<feature type="compositionally biased region" description="Polar residues" evidence="4">
    <location>
        <begin position="1269"/>
        <end position="1284"/>
    </location>
</feature>
<dbReference type="GO" id="GO:0043124">
    <property type="term" value="P:negative regulation of canonical NF-kappaB signal transduction"/>
    <property type="evidence" value="ECO:0007669"/>
    <property type="project" value="TreeGrafter"/>
</dbReference>
<feature type="domain" description="MABP1/WDR62 first WD40" evidence="5">
    <location>
        <begin position="42"/>
        <end position="368"/>
    </location>
</feature>
<feature type="compositionally biased region" description="Low complexity" evidence="4">
    <location>
        <begin position="1354"/>
        <end position="1368"/>
    </location>
</feature>
<dbReference type="PANTHER" id="PTHR44813">
    <property type="entry name" value="MITOGEN-ACTIVATED PROTEIN KINASE-BINDING PROTEIN 1"/>
    <property type="match status" value="1"/>
</dbReference>
<feature type="compositionally biased region" description="Polar residues" evidence="4">
    <location>
        <begin position="1429"/>
        <end position="1443"/>
    </location>
</feature>
<feature type="repeat" description="WD" evidence="3">
    <location>
        <begin position="681"/>
        <end position="722"/>
    </location>
</feature>
<evidence type="ECO:0000313" key="7">
    <source>
        <dbReference type="Proteomes" id="UP000085678"/>
    </source>
</evidence>
<feature type="compositionally biased region" description="Polar residues" evidence="4">
    <location>
        <begin position="1655"/>
        <end position="1666"/>
    </location>
</feature>
<feature type="compositionally biased region" description="Acidic residues" evidence="4">
    <location>
        <begin position="882"/>
        <end position="896"/>
    </location>
</feature>
<feature type="domain" description="MABP1/WDR62 second WD40" evidence="6">
    <location>
        <begin position="374"/>
        <end position="714"/>
    </location>
</feature>
<feature type="compositionally biased region" description="Polar residues" evidence="4">
    <location>
        <begin position="1030"/>
        <end position="1041"/>
    </location>
</feature>
<dbReference type="PANTHER" id="PTHR44813:SF1">
    <property type="entry name" value="MITOGEN-ACTIVATED PROTEIN KINASE-BINDING PROTEIN 1"/>
    <property type="match status" value="1"/>
</dbReference>
<keyword evidence="7" id="KW-1185">Reference proteome</keyword>
<feature type="compositionally biased region" description="Acidic residues" evidence="4">
    <location>
        <begin position="939"/>
        <end position="949"/>
    </location>
</feature>
<dbReference type="Pfam" id="PF24782">
    <property type="entry name" value="WD40_MABP1-WDR62_2nd"/>
    <property type="match status" value="1"/>
</dbReference>
<dbReference type="GO" id="GO:0016301">
    <property type="term" value="F:kinase activity"/>
    <property type="evidence" value="ECO:0007669"/>
    <property type="project" value="UniProtKB-KW"/>
</dbReference>
<dbReference type="GeneID" id="106162032"/>
<feature type="compositionally biased region" description="Polar residues" evidence="4">
    <location>
        <begin position="805"/>
        <end position="816"/>
    </location>
</feature>
<evidence type="ECO:0000256" key="3">
    <source>
        <dbReference type="PROSITE-ProRule" id="PRU00221"/>
    </source>
</evidence>
<evidence type="ECO:0000256" key="2">
    <source>
        <dbReference type="ARBA" id="ARBA00022737"/>
    </source>
</evidence>
<feature type="compositionally biased region" description="Low complexity" evidence="4">
    <location>
        <begin position="1841"/>
        <end position="1853"/>
    </location>
</feature>
<evidence type="ECO:0000256" key="1">
    <source>
        <dbReference type="ARBA" id="ARBA00022574"/>
    </source>
</evidence>
<feature type="compositionally biased region" description="Basic and acidic residues" evidence="4">
    <location>
        <begin position="903"/>
        <end position="912"/>
    </location>
</feature>
<feature type="compositionally biased region" description="Basic and acidic residues" evidence="4">
    <location>
        <begin position="1793"/>
        <end position="1803"/>
    </location>
</feature>
<evidence type="ECO:0000259" key="5">
    <source>
        <dbReference type="Pfam" id="PF24780"/>
    </source>
</evidence>
<dbReference type="InterPro" id="IPR055292">
    <property type="entry name" value="MABP1"/>
</dbReference>
<feature type="compositionally biased region" description="Basic and acidic residues" evidence="4">
    <location>
        <begin position="1444"/>
        <end position="1460"/>
    </location>
</feature>
<evidence type="ECO:0000259" key="6">
    <source>
        <dbReference type="Pfam" id="PF24782"/>
    </source>
</evidence>
<feature type="region of interest" description="Disordered" evidence="4">
    <location>
        <begin position="1604"/>
        <end position="1640"/>
    </location>
</feature>
<dbReference type="InterPro" id="IPR011047">
    <property type="entry name" value="Quinoprotein_ADH-like_sf"/>
</dbReference>
<feature type="compositionally biased region" description="Basic and acidic residues" evidence="4">
    <location>
        <begin position="1926"/>
        <end position="1944"/>
    </location>
</feature>
<dbReference type="PROSITE" id="PS50082">
    <property type="entry name" value="WD_REPEATS_2"/>
    <property type="match status" value="1"/>
</dbReference>
<feature type="compositionally biased region" description="Basic and acidic residues" evidence="4">
    <location>
        <begin position="1829"/>
        <end position="1840"/>
    </location>
</feature>
<feature type="compositionally biased region" description="Polar residues" evidence="4">
    <location>
        <begin position="1461"/>
        <end position="1480"/>
    </location>
</feature>
<dbReference type="InterPro" id="IPR036322">
    <property type="entry name" value="WD40_repeat_dom_sf"/>
</dbReference>
<dbReference type="OrthoDB" id="6154712at2759"/>